<keyword evidence="2" id="KW-1185">Reference proteome</keyword>
<proteinExistence type="predicted"/>
<dbReference type="Proteomes" id="UP000006671">
    <property type="component" value="Unassembled WGS sequence"/>
</dbReference>
<dbReference type="AlphaFoldDB" id="D2UYD4"/>
<dbReference type="OMA" id="RAFNLWV"/>
<dbReference type="EMBL" id="GG738845">
    <property type="protein sequence ID" value="EFC50456.1"/>
    <property type="molecule type" value="Genomic_DNA"/>
</dbReference>
<accession>D2UYD4</accession>
<sequence>MSSTLPRPTLNPLEKHRLGKQFGQEVPEFADYHQKKKDVFELSLKVGSVLGLVAGVPAYQKSYQPLTGIFVAAMGFLAGQSFVKHVAGRAYGLNPLNDAEYERAFNLWVYYEHNPHRKQQDLPVHTMEARYQQSLAEFREKHKNEYQKFLTQQQQ</sequence>
<evidence type="ECO:0000313" key="2">
    <source>
        <dbReference type="Proteomes" id="UP000006671"/>
    </source>
</evidence>
<gene>
    <name evidence="1" type="ORF">NAEGRDRAFT_77781</name>
</gene>
<dbReference type="RefSeq" id="XP_002683200.1">
    <property type="nucleotide sequence ID" value="XM_002683154.1"/>
</dbReference>
<name>D2UYD4_NAEGR</name>
<protein>
    <submittedName>
        <fullName evidence="1">Predicted protein</fullName>
    </submittedName>
</protein>
<reference evidence="1 2" key="1">
    <citation type="journal article" date="2010" name="Cell">
        <title>The genome of Naegleria gruberi illuminates early eukaryotic versatility.</title>
        <authorList>
            <person name="Fritz-Laylin L.K."/>
            <person name="Prochnik S.E."/>
            <person name="Ginger M.L."/>
            <person name="Dacks J.B."/>
            <person name="Carpenter M.L."/>
            <person name="Field M.C."/>
            <person name="Kuo A."/>
            <person name="Paredez A."/>
            <person name="Chapman J."/>
            <person name="Pham J."/>
            <person name="Shu S."/>
            <person name="Neupane R."/>
            <person name="Cipriano M."/>
            <person name="Mancuso J."/>
            <person name="Tu H."/>
            <person name="Salamov A."/>
            <person name="Lindquist E."/>
            <person name="Shapiro H."/>
            <person name="Lucas S."/>
            <person name="Grigoriev I.V."/>
            <person name="Cande W.Z."/>
            <person name="Fulton C."/>
            <person name="Rokhsar D.S."/>
            <person name="Dawson S.C."/>
        </authorList>
    </citation>
    <scope>NUCLEOTIDE SEQUENCE [LARGE SCALE GENOMIC DNA]</scope>
    <source>
        <strain evidence="1 2">NEG-M</strain>
    </source>
</reference>
<evidence type="ECO:0000313" key="1">
    <source>
        <dbReference type="EMBL" id="EFC50456.1"/>
    </source>
</evidence>
<dbReference type="KEGG" id="ngr:NAEGRDRAFT_77781"/>
<organism evidence="2">
    <name type="scientific">Naegleria gruberi</name>
    <name type="common">Amoeba</name>
    <dbReference type="NCBI Taxonomy" id="5762"/>
    <lineage>
        <taxon>Eukaryota</taxon>
        <taxon>Discoba</taxon>
        <taxon>Heterolobosea</taxon>
        <taxon>Tetramitia</taxon>
        <taxon>Eutetramitia</taxon>
        <taxon>Vahlkampfiidae</taxon>
        <taxon>Naegleria</taxon>
    </lineage>
</organism>
<dbReference type="InParanoid" id="D2UYD4"/>
<dbReference type="VEuPathDB" id="AmoebaDB:NAEGRDRAFT_77781"/>
<dbReference type="GeneID" id="8859096"/>
<dbReference type="OrthoDB" id="10252035at2759"/>